<accession>A0A9W6DBG7</accession>
<dbReference type="Proteomes" id="UP001057868">
    <property type="component" value="Unassembled WGS sequence"/>
</dbReference>
<evidence type="ECO:0000313" key="3">
    <source>
        <dbReference type="Proteomes" id="UP001057868"/>
    </source>
</evidence>
<protein>
    <recommendedName>
        <fullName evidence="1">GGDEF domain-containing protein</fullName>
    </recommendedName>
</protein>
<dbReference type="InterPro" id="IPR000160">
    <property type="entry name" value="GGDEF_dom"/>
</dbReference>
<dbReference type="PROSITE" id="PS50887">
    <property type="entry name" value="GGDEF"/>
    <property type="match status" value="1"/>
</dbReference>
<name>A0A9W6DBG7_9CLOT</name>
<dbReference type="SUPFAM" id="SSF55073">
    <property type="entry name" value="Nucleotide cyclase"/>
    <property type="match status" value="1"/>
</dbReference>
<dbReference type="InterPro" id="IPR043128">
    <property type="entry name" value="Rev_trsase/Diguanyl_cyclase"/>
</dbReference>
<dbReference type="EMBL" id="BQXY01000004">
    <property type="protein sequence ID" value="GKU25966.1"/>
    <property type="molecule type" value="Genomic_DNA"/>
</dbReference>
<keyword evidence="3" id="KW-1185">Reference proteome</keyword>
<feature type="domain" description="GGDEF" evidence="1">
    <location>
        <begin position="1"/>
        <end position="59"/>
    </location>
</feature>
<proteinExistence type="predicted"/>
<gene>
    <name evidence="2" type="ORF">CFOLD11_27930</name>
</gene>
<dbReference type="Pfam" id="PF00990">
    <property type="entry name" value="GGDEF"/>
    <property type="match status" value="1"/>
</dbReference>
<organism evidence="2 3">
    <name type="scientific">Clostridium folliculivorans</name>
    <dbReference type="NCBI Taxonomy" id="2886038"/>
    <lineage>
        <taxon>Bacteria</taxon>
        <taxon>Bacillati</taxon>
        <taxon>Bacillota</taxon>
        <taxon>Clostridia</taxon>
        <taxon>Eubacteriales</taxon>
        <taxon>Clostridiaceae</taxon>
        <taxon>Clostridium</taxon>
    </lineage>
</organism>
<evidence type="ECO:0000313" key="2">
    <source>
        <dbReference type="EMBL" id="GKU25966.1"/>
    </source>
</evidence>
<comment type="caution">
    <text evidence="2">The sequence shown here is derived from an EMBL/GenBank/DDBJ whole genome shotgun (WGS) entry which is preliminary data.</text>
</comment>
<sequence length="67" mass="7589">MQGNIYPLHFSLIRKIGCSIGGAVWSVETQSSTDVIRCADEALYKAKRSGKNRIYFYSNDDFKLIVI</sequence>
<dbReference type="Gene3D" id="3.30.70.270">
    <property type="match status" value="1"/>
</dbReference>
<dbReference type="InterPro" id="IPR029787">
    <property type="entry name" value="Nucleotide_cyclase"/>
</dbReference>
<dbReference type="AlphaFoldDB" id="A0A9W6DBG7"/>
<evidence type="ECO:0000259" key="1">
    <source>
        <dbReference type="PROSITE" id="PS50887"/>
    </source>
</evidence>
<reference evidence="2" key="1">
    <citation type="journal article" date="2023" name="Int. J. Syst. Evol. Microbiol.">
        <title>&lt;i&gt;Clostridium folliculivorans&lt;/i&gt; sp. nov., isolated from soil samples of an organic paddy in Japan.</title>
        <authorList>
            <person name="Tazawa J."/>
            <person name="Kobayashi H."/>
            <person name="Tanizawa Y."/>
            <person name="Uchino A."/>
            <person name="Tanaka F."/>
            <person name="Urashima Y."/>
            <person name="Miura S."/>
            <person name="Sakamoto M."/>
            <person name="Ohkuma M."/>
            <person name="Tohno M."/>
        </authorList>
    </citation>
    <scope>NUCLEOTIDE SEQUENCE</scope>
    <source>
        <strain evidence="2">D1-1</strain>
    </source>
</reference>
<dbReference type="RefSeq" id="WP_261856186.1">
    <property type="nucleotide sequence ID" value="NZ_BQXZ01000001.1"/>
</dbReference>